<dbReference type="CDD" id="cd16936">
    <property type="entry name" value="HATPase_RsbW-like"/>
    <property type="match status" value="1"/>
</dbReference>
<proteinExistence type="predicted"/>
<dbReference type="InterPro" id="IPR003594">
    <property type="entry name" value="HATPase_dom"/>
</dbReference>
<dbReference type="Proteomes" id="UP000322981">
    <property type="component" value="Unassembled WGS sequence"/>
</dbReference>
<dbReference type="Pfam" id="PF13581">
    <property type="entry name" value="HATPase_c_2"/>
    <property type="match status" value="1"/>
</dbReference>
<dbReference type="InterPro" id="IPR036890">
    <property type="entry name" value="HATPase_C_sf"/>
</dbReference>
<keyword evidence="1" id="KW-0808">Transferase</keyword>
<feature type="domain" description="Histidine kinase/HSP90-like ATPase" evidence="2">
    <location>
        <begin position="11"/>
        <end position="135"/>
    </location>
</feature>
<dbReference type="GO" id="GO:0005524">
    <property type="term" value="F:ATP binding"/>
    <property type="evidence" value="ECO:0007669"/>
    <property type="project" value="UniProtKB-KW"/>
</dbReference>
<keyword evidence="3" id="KW-0067">ATP-binding</keyword>
<accession>A0A5M8FVC9</accession>
<dbReference type="Gene3D" id="3.30.565.10">
    <property type="entry name" value="Histidine kinase-like ATPase, C-terminal domain"/>
    <property type="match status" value="1"/>
</dbReference>
<dbReference type="PANTHER" id="PTHR35526:SF6">
    <property type="entry name" value="SLR1861 PROTEIN"/>
    <property type="match status" value="1"/>
</dbReference>
<evidence type="ECO:0000313" key="4">
    <source>
        <dbReference type="Proteomes" id="UP000322981"/>
    </source>
</evidence>
<dbReference type="AlphaFoldDB" id="A0A5M8FVC9"/>
<evidence type="ECO:0000256" key="1">
    <source>
        <dbReference type="ARBA" id="ARBA00022527"/>
    </source>
</evidence>
<keyword evidence="4" id="KW-1185">Reference proteome</keyword>
<dbReference type="SUPFAM" id="SSF55874">
    <property type="entry name" value="ATPase domain of HSP90 chaperone/DNA topoisomerase II/histidine kinase"/>
    <property type="match status" value="1"/>
</dbReference>
<dbReference type="GO" id="GO:0004674">
    <property type="term" value="F:protein serine/threonine kinase activity"/>
    <property type="evidence" value="ECO:0007669"/>
    <property type="project" value="UniProtKB-KW"/>
</dbReference>
<keyword evidence="1" id="KW-0723">Serine/threonine-protein kinase</keyword>
<evidence type="ECO:0000259" key="2">
    <source>
        <dbReference type="Pfam" id="PF13581"/>
    </source>
</evidence>
<gene>
    <name evidence="3" type="ORF">F2Q65_00485</name>
</gene>
<protein>
    <submittedName>
        <fullName evidence="3">ATP-binding protein</fullName>
    </submittedName>
</protein>
<keyword evidence="3" id="KW-0547">Nucleotide-binding</keyword>
<dbReference type="EMBL" id="VWXX01000001">
    <property type="protein sequence ID" value="KAA6187756.1"/>
    <property type="molecule type" value="Genomic_DNA"/>
</dbReference>
<dbReference type="InterPro" id="IPR050267">
    <property type="entry name" value="Anti-sigma-factor_SerPK"/>
</dbReference>
<reference evidence="3 4" key="1">
    <citation type="submission" date="2019-09" db="EMBL/GenBank/DDBJ databases">
        <title>Whole-genome sequence of the purple sulfur bacterium Thiohalocapsa marina DSM 19078.</title>
        <authorList>
            <person name="Kyndt J.A."/>
            <person name="Meyer T.E."/>
        </authorList>
    </citation>
    <scope>NUCLEOTIDE SEQUENCE [LARGE SCALE GENOMIC DNA]</scope>
    <source>
        <strain evidence="3 4">DSM 19078</strain>
    </source>
</reference>
<dbReference type="OrthoDB" id="9792240at2"/>
<sequence>MTERHKLVLKNDLSELQRLAQWLEACGEAEAVDPKTLFNFNLALDELVTNVVSYAYPEGGEHAFSVELWREGGRLIAMLVDDGVPFNPLEIAEPELDTTLDERKIGGLGVHFVRKLLDDVRYSHEDGRNHVRLMKHLSV</sequence>
<name>A0A5M8FVC9_9GAMM</name>
<keyword evidence="1" id="KW-0418">Kinase</keyword>
<dbReference type="PANTHER" id="PTHR35526">
    <property type="entry name" value="ANTI-SIGMA-F FACTOR RSBW-RELATED"/>
    <property type="match status" value="1"/>
</dbReference>
<organism evidence="3 4">
    <name type="scientific">Thiohalocapsa marina</name>
    <dbReference type="NCBI Taxonomy" id="424902"/>
    <lineage>
        <taxon>Bacteria</taxon>
        <taxon>Pseudomonadati</taxon>
        <taxon>Pseudomonadota</taxon>
        <taxon>Gammaproteobacteria</taxon>
        <taxon>Chromatiales</taxon>
        <taxon>Chromatiaceae</taxon>
        <taxon>Thiohalocapsa</taxon>
    </lineage>
</organism>
<dbReference type="RefSeq" id="WP_150089313.1">
    <property type="nucleotide sequence ID" value="NZ_VWXX01000001.1"/>
</dbReference>
<evidence type="ECO:0000313" key="3">
    <source>
        <dbReference type="EMBL" id="KAA6187756.1"/>
    </source>
</evidence>
<comment type="caution">
    <text evidence="3">The sequence shown here is derived from an EMBL/GenBank/DDBJ whole genome shotgun (WGS) entry which is preliminary data.</text>
</comment>